<keyword evidence="1" id="KW-1133">Transmembrane helix</keyword>
<dbReference type="KEGG" id="maer:DAI18_18135"/>
<reference evidence="3 4" key="1">
    <citation type="submission" date="2018-04" db="EMBL/GenBank/DDBJ databases">
        <title>Denitrifier Microvirgula.</title>
        <authorList>
            <person name="Anderson E."/>
            <person name="Jang J."/>
            <person name="Ishii S."/>
        </authorList>
    </citation>
    <scope>NUCLEOTIDE SEQUENCE [LARGE SCALE GENOMIC DNA]</scope>
    <source>
        <strain evidence="3 4">BE2.4</strain>
    </source>
</reference>
<gene>
    <name evidence="3" type="ORF">DAI18_18135</name>
</gene>
<keyword evidence="1" id="KW-0472">Membrane</keyword>
<sequence>MSYIDSNLMPGEQVVYRAKVSWLSQIALIISGVILLFVFFIGIIPLAIAVVRVLTTELAITNKRVIAKFGFISRRTIELKLEKVESVQVDQGIFGRMLGFGTLVIGGAGNPAAPVPSIDNPLAFRRELHQLMESTK</sequence>
<evidence type="ECO:0000256" key="1">
    <source>
        <dbReference type="SAM" id="Phobius"/>
    </source>
</evidence>
<proteinExistence type="predicted"/>
<evidence type="ECO:0000313" key="4">
    <source>
        <dbReference type="Proteomes" id="UP000244173"/>
    </source>
</evidence>
<dbReference type="RefSeq" id="WP_107890138.1">
    <property type="nucleotide sequence ID" value="NZ_CP028519.1"/>
</dbReference>
<protein>
    <recommendedName>
        <fullName evidence="2">YdbS-like PH domain-containing protein</fullName>
    </recommendedName>
</protein>
<accession>A0A2S0PER2</accession>
<dbReference type="Pfam" id="PF03703">
    <property type="entry name" value="bPH_2"/>
    <property type="match status" value="1"/>
</dbReference>
<dbReference type="InterPro" id="IPR005182">
    <property type="entry name" value="YdbS-like_PH"/>
</dbReference>
<name>A0A2S0PER2_9NEIS</name>
<dbReference type="PANTHER" id="PTHR37938">
    <property type="entry name" value="BLL0215 PROTEIN"/>
    <property type="match status" value="1"/>
</dbReference>
<feature type="transmembrane region" description="Helical" evidence="1">
    <location>
        <begin position="26"/>
        <end position="54"/>
    </location>
</feature>
<keyword evidence="4" id="KW-1185">Reference proteome</keyword>
<feature type="domain" description="YdbS-like PH" evidence="2">
    <location>
        <begin position="55"/>
        <end position="127"/>
    </location>
</feature>
<evidence type="ECO:0000313" key="3">
    <source>
        <dbReference type="EMBL" id="AVY95747.1"/>
    </source>
</evidence>
<dbReference type="EMBL" id="CP028519">
    <property type="protein sequence ID" value="AVY95747.1"/>
    <property type="molecule type" value="Genomic_DNA"/>
</dbReference>
<dbReference type="Proteomes" id="UP000244173">
    <property type="component" value="Chromosome"/>
</dbReference>
<organism evidence="3 4">
    <name type="scientific">Microvirgula aerodenitrificans</name>
    <dbReference type="NCBI Taxonomy" id="57480"/>
    <lineage>
        <taxon>Bacteria</taxon>
        <taxon>Pseudomonadati</taxon>
        <taxon>Pseudomonadota</taxon>
        <taxon>Betaproteobacteria</taxon>
        <taxon>Neisseriales</taxon>
        <taxon>Aquaspirillaceae</taxon>
        <taxon>Microvirgula</taxon>
    </lineage>
</organism>
<dbReference type="AlphaFoldDB" id="A0A2S0PER2"/>
<evidence type="ECO:0000259" key="2">
    <source>
        <dbReference type="Pfam" id="PF03703"/>
    </source>
</evidence>
<dbReference type="OrthoDB" id="3378680at2"/>
<keyword evidence="1" id="KW-0812">Transmembrane</keyword>
<dbReference type="PANTHER" id="PTHR37938:SF1">
    <property type="entry name" value="BLL0215 PROTEIN"/>
    <property type="match status" value="1"/>
</dbReference>